<dbReference type="AlphaFoldDB" id="A0A6P8Z4S4"/>
<dbReference type="GO" id="GO:0003723">
    <property type="term" value="F:RNA binding"/>
    <property type="evidence" value="ECO:0007669"/>
    <property type="project" value="InterPro"/>
</dbReference>
<evidence type="ECO:0000256" key="1">
    <source>
        <dbReference type="ARBA" id="ARBA00008999"/>
    </source>
</evidence>
<keyword evidence="4" id="KW-1185">Reference proteome</keyword>
<proteinExistence type="inferred from homology"/>
<dbReference type="GO" id="GO:0006396">
    <property type="term" value="P:RNA processing"/>
    <property type="evidence" value="ECO:0007669"/>
    <property type="project" value="InterPro"/>
</dbReference>
<evidence type="ECO:0000313" key="4">
    <source>
        <dbReference type="Proteomes" id="UP000515158"/>
    </source>
</evidence>
<dbReference type="Gene3D" id="3.30.2350.10">
    <property type="entry name" value="Pseudouridine synthase"/>
    <property type="match status" value="1"/>
</dbReference>
<gene>
    <name evidence="5" type="primary">LOC117649142</name>
</gene>
<dbReference type="InParanoid" id="A0A6P8Z4S4"/>
<protein>
    <submittedName>
        <fullName evidence="5">Mitochondrial mRNA pseudouridine synthase Trub2</fullName>
    </submittedName>
</protein>
<evidence type="ECO:0000313" key="5">
    <source>
        <dbReference type="RefSeq" id="XP_034247503.1"/>
    </source>
</evidence>
<feature type="domain" description="Pseudouridine synthase II N-terminal" evidence="3">
    <location>
        <begin position="101"/>
        <end position="230"/>
    </location>
</feature>
<dbReference type="RefSeq" id="XP_034247503.1">
    <property type="nucleotide sequence ID" value="XM_034391612.1"/>
</dbReference>
<dbReference type="KEGG" id="tpal:117649142"/>
<dbReference type="FunCoup" id="A0A6P8Z4S4">
    <property type="interactions" value="703"/>
</dbReference>
<accession>A0A6P8Z4S4</accession>
<dbReference type="PANTHER" id="PTHR13195">
    <property type="entry name" value="PSEUDOURIDINE SYNTHASE-RELATED"/>
    <property type="match status" value="1"/>
</dbReference>
<reference evidence="5" key="1">
    <citation type="submission" date="2025-08" db="UniProtKB">
        <authorList>
            <consortium name="RefSeq"/>
        </authorList>
    </citation>
    <scope>IDENTIFICATION</scope>
    <source>
        <tissue evidence="5">Total insect</tissue>
    </source>
</reference>
<sequence>MAVCETLVASKYWRNLHGLLCLFKPSGLSTSILSFSLKHTISKGLNKMKVRQPRKIVQYDASYGIPMETIETDYSDHPLIIGPRYQITDIRLHLPDYLGLFSSGVYVLGLNGGTKAARDLESSKPLKVYHVSGQLGIATDNCWKTGKKIQRAPFSKIYRPHIDKALAAMQASHQRHMYTNAGVDVQSQEAYDLAVQGLLRPESEYFPIIYGMRCVHFERPFFTIEIACTNEQEAYLLNLIYTVGLKVKSVAMCTSIKCIRYGPFTLEHSLLQHSWNVEQLAANVELCNKINEDDLKSGRRDNVMLSPLSSTSNNGIDTSGFEVEIKKDTTHRERRRENRLRAEQLEKTPLNEE</sequence>
<dbReference type="InterPro" id="IPR020103">
    <property type="entry name" value="PsdUridine_synth_cat_dom_sf"/>
</dbReference>
<dbReference type="OrthoDB" id="9995526at2759"/>
<dbReference type="Pfam" id="PF01509">
    <property type="entry name" value="TruB_N"/>
    <property type="match status" value="1"/>
</dbReference>
<organism evidence="5">
    <name type="scientific">Thrips palmi</name>
    <name type="common">Melon thrips</name>
    <dbReference type="NCBI Taxonomy" id="161013"/>
    <lineage>
        <taxon>Eukaryota</taxon>
        <taxon>Metazoa</taxon>
        <taxon>Ecdysozoa</taxon>
        <taxon>Arthropoda</taxon>
        <taxon>Hexapoda</taxon>
        <taxon>Insecta</taxon>
        <taxon>Pterygota</taxon>
        <taxon>Neoptera</taxon>
        <taxon>Paraneoptera</taxon>
        <taxon>Thysanoptera</taxon>
        <taxon>Terebrantia</taxon>
        <taxon>Thripoidea</taxon>
        <taxon>Thripidae</taxon>
        <taxon>Thrips</taxon>
    </lineage>
</organism>
<feature type="region of interest" description="Disordered" evidence="2">
    <location>
        <begin position="315"/>
        <end position="353"/>
    </location>
</feature>
<dbReference type="GeneID" id="117649142"/>
<dbReference type="InterPro" id="IPR002501">
    <property type="entry name" value="PsdUridine_synth_N"/>
</dbReference>
<dbReference type="GO" id="GO:0001522">
    <property type="term" value="P:pseudouridine synthesis"/>
    <property type="evidence" value="ECO:0007669"/>
    <property type="project" value="InterPro"/>
</dbReference>
<comment type="similarity">
    <text evidence="1">Belongs to the pseudouridine synthase TruB family.</text>
</comment>
<dbReference type="GO" id="GO:0009982">
    <property type="term" value="F:pseudouridine synthase activity"/>
    <property type="evidence" value="ECO:0007669"/>
    <property type="project" value="InterPro"/>
</dbReference>
<dbReference type="InterPro" id="IPR039048">
    <property type="entry name" value="Trub2"/>
</dbReference>
<dbReference type="PANTHER" id="PTHR13195:SF0">
    <property type="entry name" value="PSEUDOURIDYLATE SYNTHASE TRUB2, MITOCHONDRIAL"/>
    <property type="match status" value="1"/>
</dbReference>
<dbReference type="SUPFAM" id="SSF55120">
    <property type="entry name" value="Pseudouridine synthase"/>
    <property type="match status" value="1"/>
</dbReference>
<name>A0A6P8Z4S4_THRPL</name>
<dbReference type="Proteomes" id="UP000515158">
    <property type="component" value="Unplaced"/>
</dbReference>
<feature type="compositionally biased region" description="Basic and acidic residues" evidence="2">
    <location>
        <begin position="323"/>
        <end position="353"/>
    </location>
</feature>
<evidence type="ECO:0000259" key="3">
    <source>
        <dbReference type="Pfam" id="PF01509"/>
    </source>
</evidence>
<evidence type="ECO:0000256" key="2">
    <source>
        <dbReference type="SAM" id="MobiDB-lite"/>
    </source>
</evidence>